<evidence type="ECO:0000256" key="2">
    <source>
        <dbReference type="SAM" id="Phobius"/>
    </source>
</evidence>
<proteinExistence type="predicted"/>
<organism evidence="3 4">
    <name type="scientific">Heliocybe sulcata</name>
    <dbReference type="NCBI Taxonomy" id="5364"/>
    <lineage>
        <taxon>Eukaryota</taxon>
        <taxon>Fungi</taxon>
        <taxon>Dikarya</taxon>
        <taxon>Basidiomycota</taxon>
        <taxon>Agaricomycotina</taxon>
        <taxon>Agaricomycetes</taxon>
        <taxon>Gloeophyllales</taxon>
        <taxon>Gloeophyllaceae</taxon>
        <taxon>Heliocybe</taxon>
    </lineage>
</organism>
<keyword evidence="2" id="KW-0812">Transmembrane</keyword>
<accession>A0A5C3MNH7</accession>
<name>A0A5C3MNH7_9AGAM</name>
<feature type="compositionally biased region" description="Low complexity" evidence="1">
    <location>
        <begin position="318"/>
        <end position="330"/>
    </location>
</feature>
<sequence length="417" mass="46675">MVDWNSQAELQTDAAVFTKFMHAILGLYAWEWFTSLDFDWEFIRGRKKFRWPMIFYFCGRYCLLIALIGIAIALDTTTRINCQALYTFNQLTGQATIGFASMNLAIRTMAIWSQRRYIVIPLVIVILGHWSLILQGIQLTATFVPGQGCAIISTKTTILSATFIYTMVFDLIVTVLTGYKLIFDNPGGQRSSLMNRIWNDGLIYFFIAFLSNAVATTFMLLNWNPVMSILFNVPSATASTIVACRAVRRLTNFASSGPEVLYVPLPFPSDPPSPLPLTRISSSSGAHSGIRYPPSATANRPVMTAVSVGGRRNKSDGVHVQVSVPPSSHPLINSHSHVCGDRWRRSRWRRATATRSWTAPQKPRPSTPSPRTSKPRGTEQRFCFIDISRDDTSGRLGCLVHIDLFGKVNFDVMCLEK</sequence>
<feature type="transmembrane region" description="Helical" evidence="2">
    <location>
        <begin position="202"/>
        <end position="223"/>
    </location>
</feature>
<feature type="transmembrane region" description="Helical" evidence="2">
    <location>
        <begin position="54"/>
        <end position="74"/>
    </location>
</feature>
<dbReference type="AlphaFoldDB" id="A0A5C3MNH7"/>
<evidence type="ECO:0000313" key="4">
    <source>
        <dbReference type="Proteomes" id="UP000305948"/>
    </source>
</evidence>
<feature type="region of interest" description="Disordered" evidence="1">
    <location>
        <begin position="311"/>
        <end position="336"/>
    </location>
</feature>
<keyword evidence="2" id="KW-0472">Membrane</keyword>
<protein>
    <recommendedName>
        <fullName evidence="5">Transmembrane protein</fullName>
    </recommendedName>
</protein>
<feature type="transmembrane region" description="Helical" evidence="2">
    <location>
        <begin position="118"/>
        <end position="137"/>
    </location>
</feature>
<feature type="transmembrane region" description="Helical" evidence="2">
    <location>
        <begin position="157"/>
        <end position="182"/>
    </location>
</feature>
<evidence type="ECO:0008006" key="5">
    <source>
        <dbReference type="Google" id="ProtNLM"/>
    </source>
</evidence>
<gene>
    <name evidence="3" type="ORF">OE88DRAFT_1637731</name>
</gene>
<evidence type="ECO:0000313" key="3">
    <source>
        <dbReference type="EMBL" id="TFK46834.1"/>
    </source>
</evidence>
<feature type="region of interest" description="Disordered" evidence="1">
    <location>
        <begin position="350"/>
        <end position="378"/>
    </location>
</feature>
<keyword evidence="4" id="KW-1185">Reference proteome</keyword>
<dbReference type="Proteomes" id="UP000305948">
    <property type="component" value="Unassembled WGS sequence"/>
</dbReference>
<feature type="transmembrane region" description="Helical" evidence="2">
    <location>
        <begin position="86"/>
        <end position="106"/>
    </location>
</feature>
<reference evidence="3 4" key="1">
    <citation type="journal article" date="2019" name="Nat. Ecol. Evol.">
        <title>Megaphylogeny resolves global patterns of mushroom evolution.</title>
        <authorList>
            <person name="Varga T."/>
            <person name="Krizsan K."/>
            <person name="Foldi C."/>
            <person name="Dima B."/>
            <person name="Sanchez-Garcia M."/>
            <person name="Sanchez-Ramirez S."/>
            <person name="Szollosi G.J."/>
            <person name="Szarkandi J.G."/>
            <person name="Papp V."/>
            <person name="Albert L."/>
            <person name="Andreopoulos W."/>
            <person name="Angelini C."/>
            <person name="Antonin V."/>
            <person name="Barry K.W."/>
            <person name="Bougher N.L."/>
            <person name="Buchanan P."/>
            <person name="Buyck B."/>
            <person name="Bense V."/>
            <person name="Catcheside P."/>
            <person name="Chovatia M."/>
            <person name="Cooper J."/>
            <person name="Damon W."/>
            <person name="Desjardin D."/>
            <person name="Finy P."/>
            <person name="Geml J."/>
            <person name="Haridas S."/>
            <person name="Hughes K."/>
            <person name="Justo A."/>
            <person name="Karasinski D."/>
            <person name="Kautmanova I."/>
            <person name="Kiss B."/>
            <person name="Kocsube S."/>
            <person name="Kotiranta H."/>
            <person name="LaButti K.M."/>
            <person name="Lechner B.E."/>
            <person name="Liimatainen K."/>
            <person name="Lipzen A."/>
            <person name="Lukacs Z."/>
            <person name="Mihaltcheva S."/>
            <person name="Morgado L.N."/>
            <person name="Niskanen T."/>
            <person name="Noordeloos M.E."/>
            <person name="Ohm R.A."/>
            <person name="Ortiz-Santana B."/>
            <person name="Ovrebo C."/>
            <person name="Racz N."/>
            <person name="Riley R."/>
            <person name="Savchenko A."/>
            <person name="Shiryaev A."/>
            <person name="Soop K."/>
            <person name="Spirin V."/>
            <person name="Szebenyi C."/>
            <person name="Tomsovsky M."/>
            <person name="Tulloss R.E."/>
            <person name="Uehling J."/>
            <person name="Grigoriev I.V."/>
            <person name="Vagvolgyi C."/>
            <person name="Papp T."/>
            <person name="Martin F.M."/>
            <person name="Miettinen O."/>
            <person name="Hibbett D.S."/>
            <person name="Nagy L.G."/>
        </authorList>
    </citation>
    <scope>NUCLEOTIDE SEQUENCE [LARGE SCALE GENOMIC DNA]</scope>
    <source>
        <strain evidence="3 4">OMC1185</strain>
    </source>
</reference>
<evidence type="ECO:0000256" key="1">
    <source>
        <dbReference type="SAM" id="MobiDB-lite"/>
    </source>
</evidence>
<keyword evidence="2" id="KW-1133">Transmembrane helix</keyword>
<dbReference type="OrthoDB" id="3197626at2759"/>
<dbReference type="EMBL" id="ML213527">
    <property type="protein sequence ID" value="TFK46834.1"/>
    <property type="molecule type" value="Genomic_DNA"/>
</dbReference>